<evidence type="ECO:0000313" key="2">
    <source>
        <dbReference type="EMBL" id="KAF4691608.1"/>
    </source>
</evidence>
<feature type="signal peptide" evidence="1">
    <location>
        <begin position="1"/>
        <end position="17"/>
    </location>
</feature>
<dbReference type="EMBL" id="JABANP010000075">
    <property type="protein sequence ID" value="KAF4691608.1"/>
    <property type="molecule type" value="Genomic_DNA"/>
</dbReference>
<dbReference type="InterPro" id="IPR017853">
    <property type="entry name" value="GH"/>
</dbReference>
<organism evidence="2 3">
    <name type="scientific">Perkinsus olseni</name>
    <name type="common">Perkinsus atlanticus</name>
    <dbReference type="NCBI Taxonomy" id="32597"/>
    <lineage>
        <taxon>Eukaryota</taxon>
        <taxon>Sar</taxon>
        <taxon>Alveolata</taxon>
        <taxon>Perkinsozoa</taxon>
        <taxon>Perkinsea</taxon>
        <taxon>Perkinsida</taxon>
        <taxon>Perkinsidae</taxon>
        <taxon>Perkinsus</taxon>
    </lineage>
</organism>
<protein>
    <submittedName>
        <fullName evidence="2">Uncharacterized protein</fullName>
    </submittedName>
</protein>
<evidence type="ECO:0000256" key="1">
    <source>
        <dbReference type="SAM" id="SignalP"/>
    </source>
</evidence>
<comment type="caution">
    <text evidence="2">The sequence shown here is derived from an EMBL/GenBank/DDBJ whole genome shotgun (WGS) entry which is preliminary data.</text>
</comment>
<keyword evidence="1" id="KW-0732">Signal</keyword>
<evidence type="ECO:0000313" key="3">
    <source>
        <dbReference type="Proteomes" id="UP000541610"/>
    </source>
</evidence>
<accession>A0A7J6P669</accession>
<feature type="chain" id="PRO_5029809303" evidence="1">
    <location>
        <begin position="18"/>
        <end position="342"/>
    </location>
</feature>
<dbReference type="AlphaFoldDB" id="A0A7J6P669"/>
<name>A0A7J6P669_PEROL</name>
<dbReference type="SUPFAM" id="SSF51445">
    <property type="entry name" value="(Trans)glycosidases"/>
    <property type="match status" value="1"/>
</dbReference>
<dbReference type="Proteomes" id="UP000541610">
    <property type="component" value="Unassembled WGS sequence"/>
</dbReference>
<reference evidence="2 3" key="1">
    <citation type="submission" date="2020-04" db="EMBL/GenBank/DDBJ databases">
        <title>Perkinsus olseni comparative genomics.</title>
        <authorList>
            <person name="Bogema D.R."/>
        </authorList>
    </citation>
    <scope>NUCLEOTIDE SEQUENCE [LARGE SCALE GENOMIC DNA]</scope>
    <source>
        <strain evidence="2">00978-12</strain>
    </source>
</reference>
<proteinExistence type="predicted"/>
<gene>
    <name evidence="2" type="ORF">FOZ60_015187</name>
</gene>
<sequence>MCPMWLAALSLCTIGSASSIGSLRPNTPSDSGLEFYKLVAYPWNIRELPSCFNPALCPPEANYTWDYYFDQLFDLGVKRFVMGGYSVTKSRIKVDPPFYRPWNKSGFSALKSRVESEGGKILTALEVYADDNFNKTAFAESVAEFIRDYPVDGFRVSYLPGFPIPPRKQILEAVNEMGMTSALWFDPVGSTATFQPSDWEIVDKSGLGRVADINFVPLTPMNNEDITVFSTDRFAEEIIANAIRAGINPDTLVLHIPLLAESIDGENGVGYSNAIFDMRGDPQGDGSVANFRFFSQPRAIDKIELARKHGLRGIALQASYDMSADLYPWDRRSLCYALATNV</sequence>